<dbReference type="Proteomes" id="UP000315295">
    <property type="component" value="Unassembled WGS sequence"/>
</dbReference>
<organism evidence="2 3">
    <name type="scientific">Malus baccata</name>
    <name type="common">Siberian crab apple</name>
    <name type="synonym">Pyrus baccata</name>
    <dbReference type="NCBI Taxonomy" id="106549"/>
    <lineage>
        <taxon>Eukaryota</taxon>
        <taxon>Viridiplantae</taxon>
        <taxon>Streptophyta</taxon>
        <taxon>Embryophyta</taxon>
        <taxon>Tracheophyta</taxon>
        <taxon>Spermatophyta</taxon>
        <taxon>Magnoliopsida</taxon>
        <taxon>eudicotyledons</taxon>
        <taxon>Gunneridae</taxon>
        <taxon>Pentapetalae</taxon>
        <taxon>rosids</taxon>
        <taxon>fabids</taxon>
        <taxon>Rosales</taxon>
        <taxon>Rosaceae</taxon>
        <taxon>Amygdaloideae</taxon>
        <taxon>Maleae</taxon>
        <taxon>Malus</taxon>
    </lineage>
</organism>
<feature type="region of interest" description="Disordered" evidence="1">
    <location>
        <begin position="30"/>
        <end position="54"/>
    </location>
</feature>
<accession>A0A540MN32</accession>
<proteinExistence type="predicted"/>
<evidence type="ECO:0000313" key="3">
    <source>
        <dbReference type="Proteomes" id="UP000315295"/>
    </source>
</evidence>
<name>A0A540MN32_MALBA</name>
<dbReference type="AlphaFoldDB" id="A0A540MN32"/>
<keyword evidence="3" id="KW-1185">Reference proteome</keyword>
<reference evidence="2 3" key="1">
    <citation type="journal article" date="2019" name="G3 (Bethesda)">
        <title>Sequencing of a Wild Apple (Malus baccata) Genome Unravels the Differences Between Cultivated and Wild Apple Species Regarding Disease Resistance and Cold Tolerance.</title>
        <authorList>
            <person name="Chen X."/>
        </authorList>
    </citation>
    <scope>NUCLEOTIDE SEQUENCE [LARGE SCALE GENOMIC DNA]</scope>
    <source>
        <strain evidence="3">cv. Shandingzi</strain>
        <tissue evidence="2">Leaves</tissue>
    </source>
</reference>
<evidence type="ECO:0000313" key="2">
    <source>
        <dbReference type="EMBL" id="TQE00199.1"/>
    </source>
</evidence>
<comment type="caution">
    <text evidence="2">The sequence shown here is derived from an EMBL/GenBank/DDBJ whole genome shotgun (WGS) entry which is preliminary data.</text>
</comment>
<feature type="compositionally biased region" description="Pro residues" evidence="1">
    <location>
        <begin position="34"/>
        <end position="51"/>
    </location>
</feature>
<evidence type="ECO:0000256" key="1">
    <source>
        <dbReference type="SAM" id="MobiDB-lite"/>
    </source>
</evidence>
<gene>
    <name evidence="2" type="ORF">C1H46_014211</name>
</gene>
<dbReference type="EMBL" id="VIEB01000220">
    <property type="protein sequence ID" value="TQE00199.1"/>
    <property type="molecule type" value="Genomic_DNA"/>
</dbReference>
<sequence>MKHVARQLRESIAKRLPRDGLIGRIEALKSGQFHPPPGRLPLPHPPTPPLPRASITMPTTITAAAEIDTIRRSEICGPTFGSVRTIEIHHQGSSMEVEFSTWPSD</sequence>
<protein>
    <submittedName>
        <fullName evidence="2">Uncharacterized protein</fullName>
    </submittedName>
</protein>